<evidence type="ECO:0000256" key="8">
    <source>
        <dbReference type="ARBA" id="ARBA00024828"/>
    </source>
</evidence>
<dbReference type="GO" id="GO:0005576">
    <property type="term" value="C:extracellular region"/>
    <property type="evidence" value="ECO:0007669"/>
    <property type="project" value="UniProtKB-SubCell"/>
</dbReference>
<accession>A0AA39X741</accession>
<dbReference type="Gene3D" id="3.90.1330.10">
    <property type="entry name" value="Alpha-glucuronidase, C-terminal domain"/>
    <property type="match status" value="1"/>
</dbReference>
<gene>
    <name evidence="12" type="primary">aguA</name>
    <name evidence="16" type="ORF">B0T17DRAFT_490954</name>
</gene>
<dbReference type="InterPro" id="IPR011099">
    <property type="entry name" value="Glyco_hydro_67_C"/>
</dbReference>
<comment type="caution">
    <text evidence="16">The sequence shown here is derived from an EMBL/GenBank/DDBJ whole genome shotgun (WGS) entry which is preliminary data.</text>
</comment>
<keyword evidence="17" id="KW-1185">Reference proteome</keyword>
<evidence type="ECO:0000259" key="13">
    <source>
        <dbReference type="Pfam" id="PF03648"/>
    </source>
</evidence>
<reference evidence="16" key="1">
    <citation type="submission" date="2023-06" db="EMBL/GenBank/DDBJ databases">
        <title>Genome-scale phylogeny and comparative genomics of the fungal order Sordariales.</title>
        <authorList>
            <consortium name="Lawrence Berkeley National Laboratory"/>
            <person name="Hensen N."/>
            <person name="Bonometti L."/>
            <person name="Westerberg I."/>
            <person name="Brannstrom I.O."/>
            <person name="Guillou S."/>
            <person name="Cros-Aarteil S."/>
            <person name="Calhoun S."/>
            <person name="Haridas S."/>
            <person name="Kuo A."/>
            <person name="Mondo S."/>
            <person name="Pangilinan J."/>
            <person name="Riley R."/>
            <person name="LaButti K."/>
            <person name="Andreopoulos B."/>
            <person name="Lipzen A."/>
            <person name="Chen C."/>
            <person name="Yanf M."/>
            <person name="Daum C."/>
            <person name="Ng V."/>
            <person name="Clum A."/>
            <person name="Steindorff A."/>
            <person name="Ohm R."/>
            <person name="Martin F."/>
            <person name="Silar P."/>
            <person name="Natvig D."/>
            <person name="Lalanne C."/>
            <person name="Gautier V."/>
            <person name="Ament-velasquez S.L."/>
            <person name="Kruys A."/>
            <person name="Hutchinson M.I."/>
            <person name="Powell A.J."/>
            <person name="Barry K."/>
            <person name="Miller A.N."/>
            <person name="Grigoriev I.V."/>
            <person name="Debuchy R."/>
            <person name="Gladieux P."/>
            <person name="Thoren M.H."/>
            <person name="Johannesson H."/>
        </authorList>
    </citation>
    <scope>NUCLEOTIDE SEQUENCE</scope>
    <source>
        <strain evidence="16">SMH3391-2</strain>
    </source>
</reference>
<keyword evidence="7 12" id="KW-0624">Polysaccharide degradation</keyword>
<evidence type="ECO:0000256" key="10">
    <source>
        <dbReference type="PIRNR" id="PIRNR029900"/>
    </source>
</evidence>
<dbReference type="Gene3D" id="3.20.20.80">
    <property type="entry name" value="Glycosidases"/>
    <property type="match status" value="1"/>
</dbReference>
<dbReference type="AlphaFoldDB" id="A0AA39X741"/>
<feature type="domain" description="Glycosyl hydrolase family 67 C-terminal" evidence="14">
    <location>
        <begin position="474"/>
        <end position="697"/>
    </location>
</feature>
<comment type="similarity">
    <text evidence="1 10 12">Belongs to the glycosyl hydrolase 67 family.</text>
</comment>
<keyword evidence="4 10" id="KW-0378">Hydrolase</keyword>
<feature type="active site" description="Proton acceptor" evidence="11">
    <location>
        <position position="384"/>
    </location>
</feature>
<evidence type="ECO:0000256" key="7">
    <source>
        <dbReference type="ARBA" id="ARBA00023326"/>
    </source>
</evidence>
<feature type="signal peptide" evidence="10 12">
    <location>
        <begin position="1"/>
        <end position="17"/>
    </location>
</feature>
<evidence type="ECO:0000256" key="4">
    <source>
        <dbReference type="ARBA" id="ARBA00022801"/>
    </source>
</evidence>
<dbReference type="SUPFAM" id="SSF55545">
    <property type="entry name" value="beta-N-acetylhexosaminidase-like domain"/>
    <property type="match status" value="1"/>
</dbReference>
<evidence type="ECO:0000256" key="6">
    <source>
        <dbReference type="ARBA" id="ARBA00023295"/>
    </source>
</evidence>
<keyword evidence="6 10" id="KW-0326">Glycosidase</keyword>
<dbReference type="InterPro" id="IPR017853">
    <property type="entry name" value="GH"/>
</dbReference>
<dbReference type="GO" id="GO:0046559">
    <property type="term" value="F:alpha-glucuronidase activity"/>
    <property type="evidence" value="ECO:0007669"/>
    <property type="project" value="UniProtKB-EC"/>
</dbReference>
<dbReference type="Pfam" id="PF03648">
    <property type="entry name" value="Glyco_hydro_67N"/>
    <property type="match status" value="1"/>
</dbReference>
<evidence type="ECO:0000313" key="16">
    <source>
        <dbReference type="EMBL" id="KAK0628390.1"/>
    </source>
</evidence>
<comment type="function">
    <text evidence="8 12">Alpha-glucuronidase involved in the hydrolysis of xylan, a major structural heterogeneous polysaccharide found in plant biomass representing the second most abundant polysaccharide in the biosphere, after cellulose. Releases 4-O-methylglucuronic acid from xylan.</text>
</comment>
<dbReference type="FunFam" id="3.20.20.80:FF:000096">
    <property type="entry name" value="Xylan alpha-1,2-glucuronidase"/>
    <property type="match status" value="1"/>
</dbReference>
<dbReference type="Proteomes" id="UP001174934">
    <property type="component" value="Unassembled WGS sequence"/>
</dbReference>
<dbReference type="InterPro" id="IPR037054">
    <property type="entry name" value="A-glucoronidase_C_sf"/>
</dbReference>
<dbReference type="InterPro" id="IPR011395">
    <property type="entry name" value="Glyco_hydro_67_aGlcAse"/>
</dbReference>
<dbReference type="PANTHER" id="PTHR39207:SF1">
    <property type="entry name" value="ALPHA-GLUCURONIDASE A"/>
    <property type="match status" value="1"/>
</dbReference>
<name>A0AA39X741_9PEZI</name>
<dbReference type="GO" id="GO:0045493">
    <property type="term" value="P:xylan catabolic process"/>
    <property type="evidence" value="ECO:0007669"/>
    <property type="project" value="UniProtKB-KW"/>
</dbReference>
<evidence type="ECO:0000259" key="15">
    <source>
        <dbReference type="Pfam" id="PF07488"/>
    </source>
</evidence>
<evidence type="ECO:0000256" key="3">
    <source>
        <dbReference type="ARBA" id="ARBA00022651"/>
    </source>
</evidence>
<evidence type="ECO:0000313" key="17">
    <source>
        <dbReference type="Proteomes" id="UP001174934"/>
    </source>
</evidence>
<dbReference type="Gene3D" id="3.30.379.10">
    <property type="entry name" value="Chitobiase/beta-hexosaminidase domain 2-like"/>
    <property type="match status" value="1"/>
</dbReference>
<dbReference type="PIRSF" id="PIRSF029900">
    <property type="entry name" value="Alpha-glucuronds"/>
    <property type="match status" value="1"/>
</dbReference>
<evidence type="ECO:0000256" key="1">
    <source>
        <dbReference type="ARBA" id="ARBA00008833"/>
    </source>
</evidence>
<keyword evidence="5 12" id="KW-0119">Carbohydrate metabolism</keyword>
<evidence type="ECO:0000256" key="12">
    <source>
        <dbReference type="RuleBase" id="RU361198"/>
    </source>
</evidence>
<protein>
    <recommendedName>
        <fullName evidence="2 10">Alpha-glucuronidase</fullName>
        <ecNumber evidence="2 10">3.2.1.139</ecNumber>
    </recommendedName>
</protein>
<keyword evidence="3 10" id="KW-0858">Xylan degradation</keyword>
<dbReference type="Pfam" id="PF07488">
    <property type="entry name" value="Glyco_hydro_67M"/>
    <property type="match status" value="1"/>
</dbReference>
<feature type="active site" description="Proton acceptor" evidence="11">
    <location>
        <position position="412"/>
    </location>
</feature>
<dbReference type="SUPFAM" id="SSF51445">
    <property type="entry name" value="(Trans)glycosidases"/>
    <property type="match status" value="1"/>
</dbReference>
<dbReference type="PANTHER" id="PTHR39207">
    <property type="entry name" value="ALPHA-GLUCURONIDASE A"/>
    <property type="match status" value="1"/>
</dbReference>
<evidence type="ECO:0000256" key="11">
    <source>
        <dbReference type="PIRSR" id="PIRSR029900-1"/>
    </source>
</evidence>
<dbReference type="InterPro" id="IPR029018">
    <property type="entry name" value="Hex-like_dom2"/>
</dbReference>
<dbReference type="EC" id="3.2.1.139" evidence="2 10"/>
<evidence type="ECO:0000256" key="5">
    <source>
        <dbReference type="ARBA" id="ARBA00023277"/>
    </source>
</evidence>
<feature type="domain" description="Alpha glucuronidase N-terminal" evidence="13">
    <location>
        <begin position="23"/>
        <end position="145"/>
    </location>
</feature>
<keyword evidence="10" id="KW-0964">Secreted</keyword>
<dbReference type="Pfam" id="PF07477">
    <property type="entry name" value="Glyco_hydro_67C"/>
    <property type="match status" value="1"/>
</dbReference>
<feature type="domain" description="Glycosyl hydrolase family 67 catalytic" evidence="15">
    <location>
        <begin position="153"/>
        <end position="472"/>
    </location>
</feature>
<dbReference type="InterPro" id="IPR005154">
    <property type="entry name" value="Glyco_hydro_67_aGlcAse_N"/>
</dbReference>
<sequence>MRACWGLLLLSVSIATAENGSNGWLRYAPLPDNLRQHASSLALPSAIVTLNSTEASPIQTAGKELAAGIQGVLGRSLQVSHDIATASDLSSSILVGTVATYSSAGYGSLNASSFAADGFWLRVNGSSVTIISQNERGALYGAFEYLSRISQGDFSDVDLLSNPDAPIRWVNQWDNLEGTIERGYAGPSIFFSNGLIVQDLTRVSQYARLLASVRVNAIVVNNVNANPSLLNETNIEGLGRIADAMRPYGVQVGISLNFASPDLLGGLKTFDPLESSVITWWTDKTDELYKRIPDFAGYLVKANSEGQPGPLTYNRTLADAANLFARALQPHGGIVMFRAFVYDHHLDPANWKADRANAAVEFFKELDGQFLDNVVVQIKYGPIDFQVREPASPLFANIPNTNTAIELQITQEYLGHQDHLVYIPPLWKTILDFDLRVDSKPSLVRDIVAGRRFNKKLGGYAGVVNVGTSINWLGSHTAMSNLYAYGQLAWDPTQDSQELLQDWTRLTFGLDQSVVETVSKISMASWAAYENYTGNLGIQTLTDILYTHFGPNPANMDNNGWGQWTHADRTTIGMDRTVSNGTGFAGQYPAELAAMYESVETTPDELLLWFHHVSYTHRLRASGKTVIQHFYDAHYAGAETAQTFVSAWEALRGKVDAERFEHVLFRLKFQAGHAIVWRDAVCGFYHNLSGIPDEAGRVGHHPYRIEAESMALSGYSPVAVALAEMASNSTAVVVVVAVTAPTSSNGSSSSSGPAKGEAVAVLDSPDGVYDLAFGYFDVAGGRAHYGAFINDEPLLEWIGDLEDHLGHEFSTKLDGHSATRVTARGVPVQRGDVLKIIGLADGNEAAALDYVAVLPEGVVD</sequence>
<comment type="subcellular location">
    <subcellularLocation>
        <location evidence="10 12">Secreted</location>
    </subcellularLocation>
</comment>
<evidence type="ECO:0000256" key="2">
    <source>
        <dbReference type="ARBA" id="ARBA00012271"/>
    </source>
</evidence>
<proteinExistence type="inferred from homology"/>
<comment type="catalytic activity">
    <reaction evidence="9 10 12">
        <text>an alpha-D-glucuronoside + H2O = D-glucuronate + an alcohol</text>
        <dbReference type="Rhea" id="RHEA:20005"/>
        <dbReference type="ChEBI" id="CHEBI:15377"/>
        <dbReference type="ChEBI" id="CHEBI:30879"/>
        <dbReference type="ChEBI" id="CHEBI:58720"/>
        <dbReference type="ChEBI" id="CHEBI:58899"/>
        <dbReference type="EC" id="3.2.1.139"/>
    </reaction>
</comment>
<evidence type="ECO:0000256" key="9">
    <source>
        <dbReference type="ARBA" id="ARBA00048838"/>
    </source>
</evidence>
<keyword evidence="10 12" id="KW-0732">Signal</keyword>
<organism evidence="16 17">
    <name type="scientific">Bombardia bombarda</name>
    <dbReference type="NCBI Taxonomy" id="252184"/>
    <lineage>
        <taxon>Eukaryota</taxon>
        <taxon>Fungi</taxon>
        <taxon>Dikarya</taxon>
        <taxon>Ascomycota</taxon>
        <taxon>Pezizomycotina</taxon>
        <taxon>Sordariomycetes</taxon>
        <taxon>Sordariomycetidae</taxon>
        <taxon>Sordariales</taxon>
        <taxon>Lasiosphaeriaceae</taxon>
        <taxon>Bombardia</taxon>
    </lineage>
</organism>
<feature type="active site" description="Proton donor" evidence="11">
    <location>
        <position position="305"/>
    </location>
</feature>
<dbReference type="InterPro" id="IPR011100">
    <property type="entry name" value="Glyco_hydro_67_cat"/>
</dbReference>
<feature type="chain" id="PRO_5041490474" description="Alpha-glucuronidase" evidence="10 12">
    <location>
        <begin position="18"/>
        <end position="860"/>
    </location>
</feature>
<dbReference type="EMBL" id="JAULSR010000002">
    <property type="protein sequence ID" value="KAK0628390.1"/>
    <property type="molecule type" value="Genomic_DNA"/>
</dbReference>
<evidence type="ECO:0000259" key="14">
    <source>
        <dbReference type="Pfam" id="PF07477"/>
    </source>
</evidence>